<dbReference type="InterPro" id="IPR039569">
    <property type="entry name" value="FAS1-like_DH_region"/>
</dbReference>
<feature type="domain" description="FAS1-like dehydratase" evidence="1">
    <location>
        <begin position="39"/>
        <end position="128"/>
    </location>
</feature>
<gene>
    <name evidence="2" type="ORF">SAMN04487859_106140</name>
</gene>
<reference evidence="3" key="1">
    <citation type="submission" date="2016-10" db="EMBL/GenBank/DDBJ databases">
        <authorList>
            <person name="Varghese N."/>
            <person name="Submissions S."/>
        </authorList>
    </citation>
    <scope>NUCLEOTIDE SEQUENCE [LARGE SCALE GENOMIC DNA]</scope>
    <source>
        <strain evidence="3">DSM 28463</strain>
    </source>
</reference>
<protein>
    <submittedName>
        <fullName evidence="2">3-methylfumaryl-CoA hydratase</fullName>
    </submittedName>
</protein>
<dbReference type="InterPro" id="IPR052741">
    <property type="entry name" value="Mitochondrial_HTD2"/>
</dbReference>
<dbReference type="GO" id="GO:0019171">
    <property type="term" value="F:(3R)-hydroxyacyl-[acyl-carrier-protein] dehydratase activity"/>
    <property type="evidence" value="ECO:0007669"/>
    <property type="project" value="TreeGrafter"/>
</dbReference>
<dbReference type="Pfam" id="PF13452">
    <property type="entry name" value="FAS1_DH_region"/>
    <property type="match status" value="1"/>
</dbReference>
<dbReference type="OrthoDB" id="7183822at2"/>
<sequence>MGEYDDWIGRSYTRSEPISDRLLGQYRATLAGTLGPGAVPPGFHWCIGPDVVEPSDLGRDCHSRTGIFLPALPLPRRMWAGGKLEFHRPFNPGDHVARTSTIEDVVFKQGRSGALGFVKQRHDYSVDGTPYLSERQDIVYREDPKPGSTPTVVASEDWPDAESWSITPDTTLLFRYSALTFNGHRIHYDYPYATEVEGYAGLVVHGPLQAIWMMNLATKLFGHLPARFTYRGRSPLICNIPVRVEARAQEGALALRVRRETDHVTTMEATAFAP</sequence>
<dbReference type="AlphaFoldDB" id="A0A1I5ARJ8"/>
<name>A0A1I5ARJ8_9RHOB</name>
<dbReference type="Gene3D" id="3.10.129.10">
    <property type="entry name" value="Hotdog Thioesterase"/>
    <property type="match status" value="2"/>
</dbReference>
<proteinExistence type="predicted"/>
<dbReference type="STRING" id="1005928.SAMN04487859_106140"/>
<dbReference type="PANTHER" id="PTHR28152:SF1">
    <property type="entry name" value="HYDROXYACYL-THIOESTER DEHYDRATASE TYPE 2, MITOCHONDRIAL"/>
    <property type="match status" value="1"/>
</dbReference>
<dbReference type="Proteomes" id="UP000198599">
    <property type="component" value="Unassembled WGS sequence"/>
</dbReference>
<evidence type="ECO:0000313" key="3">
    <source>
        <dbReference type="Proteomes" id="UP000198599"/>
    </source>
</evidence>
<dbReference type="InterPro" id="IPR029069">
    <property type="entry name" value="HotDog_dom_sf"/>
</dbReference>
<keyword evidence="3" id="KW-1185">Reference proteome</keyword>
<dbReference type="PANTHER" id="PTHR28152">
    <property type="entry name" value="HYDROXYACYL-THIOESTER DEHYDRATASE TYPE 2, MITOCHONDRIAL"/>
    <property type="match status" value="1"/>
</dbReference>
<dbReference type="EMBL" id="FOVP01000006">
    <property type="protein sequence ID" value="SFN65057.1"/>
    <property type="molecule type" value="Genomic_DNA"/>
</dbReference>
<dbReference type="SUPFAM" id="SSF54637">
    <property type="entry name" value="Thioesterase/thiol ester dehydrase-isomerase"/>
    <property type="match status" value="2"/>
</dbReference>
<accession>A0A1I5ARJ8</accession>
<dbReference type="RefSeq" id="WP_092836179.1">
    <property type="nucleotide sequence ID" value="NZ_FOVP01000006.1"/>
</dbReference>
<organism evidence="2 3">
    <name type="scientific">Roseovarius lutimaris</name>
    <dbReference type="NCBI Taxonomy" id="1005928"/>
    <lineage>
        <taxon>Bacteria</taxon>
        <taxon>Pseudomonadati</taxon>
        <taxon>Pseudomonadota</taxon>
        <taxon>Alphaproteobacteria</taxon>
        <taxon>Rhodobacterales</taxon>
        <taxon>Roseobacteraceae</taxon>
        <taxon>Roseovarius</taxon>
    </lineage>
</organism>
<evidence type="ECO:0000259" key="1">
    <source>
        <dbReference type="Pfam" id="PF13452"/>
    </source>
</evidence>
<evidence type="ECO:0000313" key="2">
    <source>
        <dbReference type="EMBL" id="SFN65057.1"/>
    </source>
</evidence>